<protein>
    <submittedName>
        <fullName evidence="1">Uncharacterized protein</fullName>
    </submittedName>
</protein>
<evidence type="ECO:0000313" key="2">
    <source>
        <dbReference type="Proteomes" id="UP001516400"/>
    </source>
</evidence>
<feature type="non-terminal residue" evidence="1">
    <location>
        <position position="1"/>
    </location>
</feature>
<dbReference type="Proteomes" id="UP001516400">
    <property type="component" value="Unassembled WGS sequence"/>
</dbReference>
<dbReference type="AlphaFoldDB" id="A0ABD2MHB6"/>
<evidence type="ECO:0000313" key="1">
    <source>
        <dbReference type="EMBL" id="KAL3265760.1"/>
    </source>
</evidence>
<reference evidence="1 2" key="1">
    <citation type="journal article" date="2021" name="BMC Biol.">
        <title>Horizontally acquired antibacterial genes associated with adaptive radiation of ladybird beetles.</title>
        <authorList>
            <person name="Li H.S."/>
            <person name="Tang X.F."/>
            <person name="Huang Y.H."/>
            <person name="Xu Z.Y."/>
            <person name="Chen M.L."/>
            <person name="Du X.Y."/>
            <person name="Qiu B.Y."/>
            <person name="Chen P.T."/>
            <person name="Zhang W."/>
            <person name="Slipinski A."/>
            <person name="Escalona H.E."/>
            <person name="Waterhouse R.M."/>
            <person name="Zwick A."/>
            <person name="Pang H."/>
        </authorList>
    </citation>
    <scope>NUCLEOTIDE SEQUENCE [LARGE SCALE GENOMIC DNA]</scope>
    <source>
        <strain evidence="1">SYSU2018</strain>
    </source>
</reference>
<proteinExistence type="predicted"/>
<organism evidence="1 2">
    <name type="scientific">Cryptolaemus montrouzieri</name>
    <dbReference type="NCBI Taxonomy" id="559131"/>
    <lineage>
        <taxon>Eukaryota</taxon>
        <taxon>Metazoa</taxon>
        <taxon>Ecdysozoa</taxon>
        <taxon>Arthropoda</taxon>
        <taxon>Hexapoda</taxon>
        <taxon>Insecta</taxon>
        <taxon>Pterygota</taxon>
        <taxon>Neoptera</taxon>
        <taxon>Endopterygota</taxon>
        <taxon>Coleoptera</taxon>
        <taxon>Polyphaga</taxon>
        <taxon>Cucujiformia</taxon>
        <taxon>Coccinelloidea</taxon>
        <taxon>Coccinellidae</taxon>
        <taxon>Scymninae</taxon>
        <taxon>Scymnini</taxon>
        <taxon>Cryptolaemus</taxon>
    </lineage>
</organism>
<comment type="caution">
    <text evidence="1">The sequence shown here is derived from an EMBL/GenBank/DDBJ whole genome shotgun (WGS) entry which is preliminary data.</text>
</comment>
<sequence>VQCETDTALVSQLKVRADDLKNIYKDFQFIYNQVIGALAEGDDFASEDFIRKRVDNFYYSAKALYNDLISVDTSTQSSLGQNQKDNVELPQLNVSIFDGNFSNWQTF</sequence>
<keyword evidence="2" id="KW-1185">Reference proteome</keyword>
<name>A0ABD2MHB6_9CUCU</name>
<dbReference type="EMBL" id="JABFTP020000001">
    <property type="protein sequence ID" value="KAL3265760.1"/>
    <property type="molecule type" value="Genomic_DNA"/>
</dbReference>
<accession>A0ABD2MHB6</accession>
<gene>
    <name evidence="1" type="ORF">HHI36_009961</name>
</gene>